<dbReference type="EMBL" id="JAYKLX010000003">
    <property type="protein sequence ID" value="MEB3345395.1"/>
    <property type="molecule type" value="Genomic_DNA"/>
</dbReference>
<reference evidence="1 2" key="1">
    <citation type="journal article" date="2013" name="Int. J. Syst. Evol. Microbiol.">
        <title>Aquimarina gracilis sp. nov., isolated from the gut microflora of a mussel, Mytilus coruscus, and emended description of Aquimarina spongiae.</title>
        <authorList>
            <person name="Park S.C."/>
            <person name="Choe H.N."/>
            <person name="Baik K.S."/>
            <person name="Seong C.N."/>
        </authorList>
    </citation>
    <scope>NUCLEOTIDE SEQUENCE [LARGE SCALE GENOMIC DNA]</scope>
    <source>
        <strain evidence="1 2">PSC32</strain>
    </source>
</reference>
<proteinExistence type="predicted"/>
<dbReference type="RefSeq" id="WP_324179420.1">
    <property type="nucleotide sequence ID" value="NZ_BAABAW010000007.1"/>
</dbReference>
<comment type="caution">
    <text evidence="1">The sequence shown here is derived from an EMBL/GenBank/DDBJ whole genome shotgun (WGS) entry which is preliminary data.</text>
</comment>
<organism evidence="1 2">
    <name type="scientific">Aquimarina gracilis</name>
    <dbReference type="NCBI Taxonomy" id="874422"/>
    <lineage>
        <taxon>Bacteria</taxon>
        <taxon>Pseudomonadati</taxon>
        <taxon>Bacteroidota</taxon>
        <taxon>Flavobacteriia</taxon>
        <taxon>Flavobacteriales</taxon>
        <taxon>Flavobacteriaceae</taxon>
        <taxon>Aquimarina</taxon>
    </lineage>
</organism>
<protein>
    <submittedName>
        <fullName evidence="1">Uncharacterized protein</fullName>
    </submittedName>
</protein>
<keyword evidence="2" id="KW-1185">Reference proteome</keyword>
<evidence type="ECO:0000313" key="2">
    <source>
        <dbReference type="Proteomes" id="UP001327027"/>
    </source>
</evidence>
<name>A0ABU5ZTJ0_9FLAO</name>
<gene>
    <name evidence="1" type="ORF">U6A24_08000</name>
</gene>
<sequence>MGSTIIFKRLFEVVILHDYFLTTVKFEPSPVKSISFFDRNKTEKDELISKKLSSNIYDIKDLFSIEPVGDTKKRMSEYKLLIAKTSLGFIVGTEIKVENKAGDTLYKPRIALKNDLNFTFSIKPQASFFKSVTNIGLRPTLPSIYYFTNKDKEEFDEGSYKSLPISNKVNTPQNGITYEMGALIDFGGTVREAIQYTDGTNPDHWIDVDDKRFVSNADRILLPHNFNFLVNESNVEQIEFVLFDKDDNEIKTINETSSEGIENVFLNLTRVDENDQDSDIIPDGIYTLKISANEEPAVAYTVYLNDEVYDKNSFAVVDIRLDELDSPFSLLDNEGYLKTRITAGDDKISHPIFEIRLKNRKTYWRYNKDGGFSNDDADNTSPFLKPDPDLALEKLISEDPKGLTETLVPFIKGSSNKFLPHPRMPAIKVEKDRIFSEIFISQSNRLLNN</sequence>
<dbReference type="Proteomes" id="UP001327027">
    <property type="component" value="Unassembled WGS sequence"/>
</dbReference>
<evidence type="ECO:0000313" key="1">
    <source>
        <dbReference type="EMBL" id="MEB3345395.1"/>
    </source>
</evidence>
<accession>A0ABU5ZTJ0</accession>